<comment type="caution">
    <text evidence="9">The sequence shown here is derived from an EMBL/GenBank/DDBJ whole genome shotgun (WGS) entry which is preliminary data.</text>
</comment>
<dbReference type="AlphaFoldDB" id="A0A1J5TTC4"/>
<protein>
    <recommendedName>
        <fullName evidence="6 7">50S ribosomal protein L4</fullName>
    </recommendedName>
</protein>
<dbReference type="InterPro" id="IPR023574">
    <property type="entry name" value="Ribosomal_uL4_dom_sf"/>
</dbReference>
<dbReference type="InterPro" id="IPR019970">
    <property type="entry name" value="Ribosomall_uL4-arc"/>
</dbReference>
<evidence type="ECO:0000256" key="1">
    <source>
        <dbReference type="ARBA" id="ARBA00010528"/>
    </source>
</evidence>
<dbReference type="Pfam" id="PF00573">
    <property type="entry name" value="Ribosomal_L4"/>
    <property type="match status" value="1"/>
</dbReference>
<evidence type="ECO:0000256" key="4">
    <source>
        <dbReference type="ARBA" id="ARBA00022980"/>
    </source>
</evidence>
<feature type="region of interest" description="Disordered" evidence="8">
    <location>
        <begin position="39"/>
        <end position="100"/>
    </location>
</feature>
<dbReference type="InterPro" id="IPR045240">
    <property type="entry name" value="Ribosomal_uL4_euk/arch"/>
</dbReference>
<dbReference type="GO" id="GO:0003735">
    <property type="term" value="F:structural constituent of ribosome"/>
    <property type="evidence" value="ECO:0007669"/>
    <property type="project" value="InterPro"/>
</dbReference>
<dbReference type="NCBIfam" id="TIGR03672">
    <property type="entry name" value="rpl4p_arch"/>
    <property type="match status" value="1"/>
</dbReference>
<dbReference type="GO" id="GO:0019843">
    <property type="term" value="F:rRNA binding"/>
    <property type="evidence" value="ECO:0007669"/>
    <property type="project" value="UniProtKB-KW"/>
</dbReference>
<proteinExistence type="inferred from homology"/>
<comment type="similarity">
    <text evidence="1">Belongs to the universal ribosomal protein uL4 family.</text>
</comment>
<dbReference type="Gene3D" id="3.40.1370.10">
    <property type="match status" value="1"/>
</dbReference>
<evidence type="ECO:0000256" key="8">
    <source>
        <dbReference type="SAM" id="MobiDB-lite"/>
    </source>
</evidence>
<reference evidence="9 10" key="1">
    <citation type="submission" date="2016-08" db="EMBL/GenBank/DDBJ databases">
        <title>New Insights into Marine Group III Euryarchaeota, from dark to light.</title>
        <authorList>
            <person name="Haro-Moreno J.M."/>
            <person name="Rodriguez-Valera F."/>
            <person name="Lopez-Garcia P."/>
            <person name="Moreira D."/>
            <person name="Martin-Cuadrado A.B."/>
        </authorList>
    </citation>
    <scope>NUCLEOTIDE SEQUENCE [LARGE SCALE GENOMIC DNA]</scope>
    <source>
        <strain evidence="9">CG-Epi3</strain>
    </source>
</reference>
<dbReference type="GO" id="GO:1990904">
    <property type="term" value="C:ribonucleoprotein complex"/>
    <property type="evidence" value="ECO:0007669"/>
    <property type="project" value="UniProtKB-KW"/>
</dbReference>
<keyword evidence="2" id="KW-0699">rRNA-binding</keyword>
<evidence type="ECO:0000256" key="3">
    <source>
        <dbReference type="ARBA" id="ARBA00022884"/>
    </source>
</evidence>
<dbReference type="PANTHER" id="PTHR19431">
    <property type="entry name" value="60S RIBOSOMAL PROTEIN L4"/>
    <property type="match status" value="1"/>
</dbReference>
<evidence type="ECO:0000313" key="10">
    <source>
        <dbReference type="Proteomes" id="UP000183138"/>
    </source>
</evidence>
<sequence>MEVPIYSIKGKASKKSAKLPDAFSEPVRLDLIRKAVRAARSNRRQPYGASKGAGFRHSVSWPGKGRGMARTPRKNGGGGRGAEAPNTIGGRRAHPPKAEKDWNLKINSKENKKAFKSALAATSQESYVLARGHQIPEKATLPYVVEDKIETLAKDNEGGSLTKRATSLLDNLGLLTDVKRSREGKGIRAGKGKRRGRKYRTPRSVLLVLSENNDSEKAFRNLSGVDVTTSKNLNTELLAPGGDPGRLVVFSKSAVSALGERL</sequence>
<dbReference type="Proteomes" id="UP000183138">
    <property type="component" value="Unassembled WGS sequence"/>
</dbReference>
<keyword evidence="4 9" id="KW-0689">Ribosomal protein</keyword>
<evidence type="ECO:0000256" key="5">
    <source>
        <dbReference type="ARBA" id="ARBA00023274"/>
    </source>
</evidence>
<evidence type="ECO:0000256" key="2">
    <source>
        <dbReference type="ARBA" id="ARBA00022730"/>
    </source>
</evidence>
<dbReference type="SUPFAM" id="SSF52166">
    <property type="entry name" value="Ribosomal protein L4"/>
    <property type="match status" value="1"/>
</dbReference>
<dbReference type="GO" id="GO:0006412">
    <property type="term" value="P:translation"/>
    <property type="evidence" value="ECO:0007669"/>
    <property type="project" value="InterPro"/>
</dbReference>
<evidence type="ECO:0000256" key="6">
    <source>
        <dbReference type="ARBA" id="ARBA00035462"/>
    </source>
</evidence>
<evidence type="ECO:0000256" key="7">
    <source>
        <dbReference type="NCBIfam" id="TIGR03672"/>
    </source>
</evidence>
<dbReference type="InterPro" id="IPR002136">
    <property type="entry name" value="Ribosomal_uL4"/>
</dbReference>
<name>A0A1J5TTC4_9ARCH</name>
<keyword evidence="5" id="KW-0687">Ribonucleoprotein</keyword>
<dbReference type="EMBL" id="MIYY01000009">
    <property type="protein sequence ID" value="OIR23435.1"/>
    <property type="molecule type" value="Genomic_DNA"/>
</dbReference>
<feature type="region of interest" description="Disordered" evidence="8">
    <location>
        <begin position="1"/>
        <end position="20"/>
    </location>
</feature>
<gene>
    <name evidence="9" type="ORF">BEU00_02770</name>
</gene>
<accession>A0A1J5TTC4</accession>
<keyword evidence="3" id="KW-0694">RNA-binding</keyword>
<evidence type="ECO:0000313" key="9">
    <source>
        <dbReference type="EMBL" id="OIR23435.1"/>
    </source>
</evidence>
<organism evidence="9 10">
    <name type="scientific">Marine Group III euryarchaeote CG-Epi3</name>
    <dbReference type="NCBI Taxonomy" id="1888997"/>
    <lineage>
        <taxon>Archaea</taxon>
        <taxon>Methanobacteriati</taxon>
        <taxon>Thermoplasmatota</taxon>
        <taxon>Thermoplasmata</taxon>
        <taxon>Candidatus Thermoprofundales</taxon>
    </lineage>
</organism>
<dbReference type="GO" id="GO:0005840">
    <property type="term" value="C:ribosome"/>
    <property type="evidence" value="ECO:0007669"/>
    <property type="project" value="UniProtKB-KW"/>
</dbReference>